<dbReference type="EMBL" id="MN740124">
    <property type="protein sequence ID" value="QHT88830.1"/>
    <property type="molecule type" value="Genomic_DNA"/>
</dbReference>
<accession>A0A6C0I8A4</accession>
<organism evidence="1">
    <name type="scientific">viral metagenome</name>
    <dbReference type="NCBI Taxonomy" id="1070528"/>
    <lineage>
        <taxon>unclassified sequences</taxon>
        <taxon>metagenomes</taxon>
        <taxon>organismal metagenomes</taxon>
    </lineage>
</organism>
<proteinExistence type="predicted"/>
<dbReference type="AlphaFoldDB" id="A0A6C0I8A4"/>
<protein>
    <submittedName>
        <fullName evidence="1">Uncharacterized protein</fullName>
    </submittedName>
</protein>
<sequence>MDSTNCSIQQLEESNRLISLFNELIDSEECRGLQYQCLLDPVTKIIQNNIALEKMRNLDGLFDYVYDTHFIKKTNTFTLVSDPYKSMCMELVMRKWH</sequence>
<evidence type="ECO:0000313" key="1">
    <source>
        <dbReference type="EMBL" id="QHT88830.1"/>
    </source>
</evidence>
<name>A0A6C0I8A4_9ZZZZ</name>
<reference evidence="1" key="1">
    <citation type="journal article" date="2020" name="Nature">
        <title>Giant virus diversity and host interactions through global metagenomics.</title>
        <authorList>
            <person name="Schulz F."/>
            <person name="Roux S."/>
            <person name="Paez-Espino D."/>
            <person name="Jungbluth S."/>
            <person name="Walsh D.A."/>
            <person name="Denef V.J."/>
            <person name="McMahon K.D."/>
            <person name="Konstantinidis K.T."/>
            <person name="Eloe-Fadrosh E.A."/>
            <person name="Kyrpides N.C."/>
            <person name="Woyke T."/>
        </authorList>
    </citation>
    <scope>NUCLEOTIDE SEQUENCE</scope>
    <source>
        <strain evidence="1">GVMAG-M-3300023184-51</strain>
    </source>
</reference>